<dbReference type="Proteomes" id="UP001346149">
    <property type="component" value="Unassembled WGS sequence"/>
</dbReference>
<gene>
    <name evidence="2" type="ORF">SAY86_004830</name>
</gene>
<evidence type="ECO:0000313" key="3">
    <source>
        <dbReference type="Proteomes" id="UP001346149"/>
    </source>
</evidence>
<dbReference type="PANTHER" id="PTHR38370">
    <property type="entry name" value="BETA-1,4-XYLOSIDASE"/>
    <property type="match status" value="1"/>
</dbReference>
<evidence type="ECO:0000313" key="2">
    <source>
        <dbReference type="EMBL" id="KAK4805013.1"/>
    </source>
</evidence>
<sequence length="110" mass="12085">MEGLIPFLIHAVKKQKPQHAYRCLSDASNRSYHLITGSDSLEGSFHRRNWSEVPTAAAASSTVEFSSGYKSGYGSPFQSHTSAATGSTLAGKSYDPTRNLNNISELRHRR</sequence>
<name>A0AAN7N7C0_TRANT</name>
<proteinExistence type="predicted"/>
<feature type="region of interest" description="Disordered" evidence="1">
    <location>
        <begin position="76"/>
        <end position="110"/>
    </location>
</feature>
<feature type="compositionally biased region" description="Polar residues" evidence="1">
    <location>
        <begin position="76"/>
        <end position="104"/>
    </location>
</feature>
<reference evidence="2 3" key="1">
    <citation type="journal article" date="2023" name="Hortic Res">
        <title>Pangenome of water caltrop reveals structural variations and asymmetric subgenome divergence after allopolyploidization.</title>
        <authorList>
            <person name="Zhang X."/>
            <person name="Chen Y."/>
            <person name="Wang L."/>
            <person name="Yuan Y."/>
            <person name="Fang M."/>
            <person name="Shi L."/>
            <person name="Lu R."/>
            <person name="Comes H.P."/>
            <person name="Ma Y."/>
            <person name="Chen Y."/>
            <person name="Huang G."/>
            <person name="Zhou Y."/>
            <person name="Zheng Z."/>
            <person name="Qiu Y."/>
        </authorList>
    </citation>
    <scope>NUCLEOTIDE SEQUENCE [LARGE SCALE GENOMIC DNA]</scope>
    <source>
        <strain evidence="2">F231</strain>
    </source>
</reference>
<dbReference type="AlphaFoldDB" id="A0AAN7N7C0"/>
<accession>A0AAN7N7C0</accession>
<comment type="caution">
    <text evidence="2">The sequence shown here is derived from an EMBL/GenBank/DDBJ whole genome shotgun (WGS) entry which is preliminary data.</text>
</comment>
<dbReference type="PANTHER" id="PTHR38370:SF1">
    <property type="entry name" value="BETA-1,4-XYLOSIDASE"/>
    <property type="match status" value="1"/>
</dbReference>
<evidence type="ECO:0000256" key="1">
    <source>
        <dbReference type="SAM" id="MobiDB-lite"/>
    </source>
</evidence>
<protein>
    <submittedName>
        <fullName evidence="2">Uncharacterized protein</fullName>
    </submittedName>
</protein>
<keyword evidence="3" id="KW-1185">Reference proteome</keyword>
<dbReference type="EMBL" id="JAXQNO010000001">
    <property type="protein sequence ID" value="KAK4805013.1"/>
    <property type="molecule type" value="Genomic_DNA"/>
</dbReference>
<organism evidence="2 3">
    <name type="scientific">Trapa natans</name>
    <name type="common">Water chestnut</name>
    <dbReference type="NCBI Taxonomy" id="22666"/>
    <lineage>
        <taxon>Eukaryota</taxon>
        <taxon>Viridiplantae</taxon>
        <taxon>Streptophyta</taxon>
        <taxon>Embryophyta</taxon>
        <taxon>Tracheophyta</taxon>
        <taxon>Spermatophyta</taxon>
        <taxon>Magnoliopsida</taxon>
        <taxon>eudicotyledons</taxon>
        <taxon>Gunneridae</taxon>
        <taxon>Pentapetalae</taxon>
        <taxon>rosids</taxon>
        <taxon>malvids</taxon>
        <taxon>Myrtales</taxon>
        <taxon>Lythraceae</taxon>
        <taxon>Trapa</taxon>
    </lineage>
</organism>